<evidence type="ECO:0000313" key="7">
    <source>
        <dbReference type="Proteomes" id="UP000290365"/>
    </source>
</evidence>
<dbReference type="GO" id="GO:0003700">
    <property type="term" value="F:DNA-binding transcription factor activity"/>
    <property type="evidence" value="ECO:0007669"/>
    <property type="project" value="InterPro"/>
</dbReference>
<evidence type="ECO:0000313" key="6">
    <source>
        <dbReference type="EMBL" id="QBD81279.1"/>
    </source>
</evidence>
<dbReference type="OrthoDB" id="1681793at2"/>
<dbReference type="SUPFAM" id="SSF46689">
    <property type="entry name" value="Homeodomain-like"/>
    <property type="match status" value="2"/>
</dbReference>
<dbReference type="SUPFAM" id="SSF51215">
    <property type="entry name" value="Regulatory protein AraC"/>
    <property type="match status" value="1"/>
</dbReference>
<dbReference type="Gene3D" id="1.10.10.60">
    <property type="entry name" value="Homeodomain-like"/>
    <property type="match status" value="2"/>
</dbReference>
<reference evidence="6 7" key="1">
    <citation type="submission" date="2019-01" db="EMBL/GenBank/DDBJ databases">
        <title>Ktedonosporobacter rubrisoli SCAWS-G2.</title>
        <authorList>
            <person name="Huang Y."/>
            <person name="Yan B."/>
        </authorList>
    </citation>
    <scope>NUCLEOTIDE SEQUENCE [LARGE SCALE GENOMIC DNA]</scope>
    <source>
        <strain evidence="6 7">SCAWS-G2</strain>
    </source>
</reference>
<dbReference type="SMART" id="SM00342">
    <property type="entry name" value="HTH_ARAC"/>
    <property type="match status" value="1"/>
</dbReference>
<keyword evidence="4" id="KW-0804">Transcription</keyword>
<sequence>MMSAIAEEKAISCFFGLILLDYGQQKTTRRSSYARSFRLLHKAAVYLPSQRSEIAMIPRRVEPGSIGARSQLATQIERSYNAEPLTHDHDYYQIVFPQHGFLSTRIKGKQEQFGGKCVLFLRPHLEHTFFASAPNRFLVFDLPVALIEGVGKQFGSAHALPGSHLLSMNQRFTAFCQLVNTEITYGVEEEPLVLEPLLQYLATLLFLTAQPLSAAPLTVSRKAVAQRMQEYIEAHYTEALTLQEIAVAIGASPSYAHRCFTLYAGISAVEYVQRLRLERAVQLLLSSDLSLGAISLAVGFRSQGYFTRLFSQKLGLSPSRYRDLHLQKERRLHKNMP</sequence>
<evidence type="ECO:0000256" key="4">
    <source>
        <dbReference type="ARBA" id="ARBA00023163"/>
    </source>
</evidence>
<dbReference type="PANTHER" id="PTHR46796">
    <property type="entry name" value="HTH-TYPE TRANSCRIPTIONAL ACTIVATOR RHAS-RELATED"/>
    <property type="match status" value="1"/>
</dbReference>
<dbReference type="Pfam" id="PF12833">
    <property type="entry name" value="HTH_18"/>
    <property type="match status" value="1"/>
</dbReference>
<name>A0A4P6JZS8_KTERU</name>
<organism evidence="6 7">
    <name type="scientific">Ktedonosporobacter rubrisoli</name>
    <dbReference type="NCBI Taxonomy" id="2509675"/>
    <lineage>
        <taxon>Bacteria</taxon>
        <taxon>Bacillati</taxon>
        <taxon>Chloroflexota</taxon>
        <taxon>Ktedonobacteria</taxon>
        <taxon>Ktedonobacterales</taxon>
        <taxon>Ktedonosporobacteraceae</taxon>
        <taxon>Ktedonosporobacter</taxon>
    </lineage>
</organism>
<dbReference type="PROSITE" id="PS00041">
    <property type="entry name" value="HTH_ARAC_FAMILY_1"/>
    <property type="match status" value="1"/>
</dbReference>
<evidence type="ECO:0000256" key="3">
    <source>
        <dbReference type="ARBA" id="ARBA00023159"/>
    </source>
</evidence>
<dbReference type="AlphaFoldDB" id="A0A4P6JZS8"/>
<dbReference type="KEGG" id="kbs:EPA93_37015"/>
<dbReference type="PROSITE" id="PS01124">
    <property type="entry name" value="HTH_ARAC_FAMILY_2"/>
    <property type="match status" value="1"/>
</dbReference>
<keyword evidence="7" id="KW-1185">Reference proteome</keyword>
<gene>
    <name evidence="6" type="ORF">EPA93_37015</name>
</gene>
<dbReference type="InterPro" id="IPR009057">
    <property type="entry name" value="Homeodomain-like_sf"/>
</dbReference>
<proteinExistence type="predicted"/>
<evidence type="ECO:0000256" key="1">
    <source>
        <dbReference type="ARBA" id="ARBA00023015"/>
    </source>
</evidence>
<feature type="domain" description="HTH araC/xylS-type" evidence="5">
    <location>
        <begin position="226"/>
        <end position="324"/>
    </location>
</feature>
<dbReference type="InterPro" id="IPR018060">
    <property type="entry name" value="HTH_AraC"/>
</dbReference>
<evidence type="ECO:0000256" key="2">
    <source>
        <dbReference type="ARBA" id="ARBA00023125"/>
    </source>
</evidence>
<dbReference type="PRINTS" id="PR00032">
    <property type="entry name" value="HTHARAC"/>
</dbReference>
<dbReference type="GO" id="GO:0043565">
    <property type="term" value="F:sequence-specific DNA binding"/>
    <property type="evidence" value="ECO:0007669"/>
    <property type="project" value="InterPro"/>
</dbReference>
<accession>A0A4P6JZS8</accession>
<dbReference type="InterPro" id="IPR050204">
    <property type="entry name" value="AraC_XylS_family_regulators"/>
</dbReference>
<dbReference type="InterPro" id="IPR020449">
    <property type="entry name" value="Tscrpt_reg_AraC-type_HTH"/>
</dbReference>
<dbReference type="InterPro" id="IPR037923">
    <property type="entry name" value="HTH-like"/>
</dbReference>
<protein>
    <submittedName>
        <fullName evidence="6">AraC family transcriptional regulator</fullName>
    </submittedName>
</protein>
<keyword evidence="2" id="KW-0238">DNA-binding</keyword>
<keyword evidence="1" id="KW-0805">Transcription regulation</keyword>
<dbReference type="InterPro" id="IPR018062">
    <property type="entry name" value="HTH_AraC-typ_CS"/>
</dbReference>
<dbReference type="Proteomes" id="UP000290365">
    <property type="component" value="Chromosome"/>
</dbReference>
<evidence type="ECO:0000259" key="5">
    <source>
        <dbReference type="PROSITE" id="PS01124"/>
    </source>
</evidence>
<keyword evidence="3" id="KW-0010">Activator</keyword>
<dbReference type="EMBL" id="CP035758">
    <property type="protein sequence ID" value="QBD81279.1"/>
    <property type="molecule type" value="Genomic_DNA"/>
</dbReference>